<keyword evidence="1" id="KW-0472">Membrane</keyword>
<evidence type="ECO:0000313" key="3">
    <source>
        <dbReference type="Proteomes" id="UP001549184"/>
    </source>
</evidence>
<accession>A0ABV2K0I9</accession>
<sequence length="92" mass="9796">MKRILAAIGLGVIGSMLLLAAPLILPVGSATIWLSRLAYGPGNQFFGWLSEYSHVGPGEGAHHAVVLVISLLSWWLIGGVAAYFLVSQSRHN</sequence>
<keyword evidence="1" id="KW-0812">Transmembrane</keyword>
<dbReference type="EMBL" id="JBEPMU010000007">
    <property type="protein sequence ID" value="MET3654601.1"/>
    <property type="molecule type" value="Genomic_DNA"/>
</dbReference>
<gene>
    <name evidence="2" type="ORF">ABIC75_004349</name>
</gene>
<organism evidence="2 3">
    <name type="scientific">Dyella japonica</name>
    <dbReference type="NCBI Taxonomy" id="231455"/>
    <lineage>
        <taxon>Bacteria</taxon>
        <taxon>Pseudomonadati</taxon>
        <taxon>Pseudomonadota</taxon>
        <taxon>Gammaproteobacteria</taxon>
        <taxon>Lysobacterales</taxon>
        <taxon>Rhodanobacteraceae</taxon>
        <taxon>Dyella</taxon>
    </lineage>
</organism>
<dbReference type="RefSeq" id="WP_354015949.1">
    <property type="nucleotide sequence ID" value="NZ_JBEPMU010000007.1"/>
</dbReference>
<keyword evidence="3" id="KW-1185">Reference proteome</keyword>
<evidence type="ECO:0000313" key="2">
    <source>
        <dbReference type="EMBL" id="MET3654601.1"/>
    </source>
</evidence>
<name>A0ABV2K0I9_9GAMM</name>
<evidence type="ECO:0000256" key="1">
    <source>
        <dbReference type="SAM" id="Phobius"/>
    </source>
</evidence>
<comment type="caution">
    <text evidence="2">The sequence shown here is derived from an EMBL/GenBank/DDBJ whole genome shotgun (WGS) entry which is preliminary data.</text>
</comment>
<dbReference type="Proteomes" id="UP001549184">
    <property type="component" value="Unassembled WGS sequence"/>
</dbReference>
<proteinExistence type="predicted"/>
<feature type="transmembrane region" description="Helical" evidence="1">
    <location>
        <begin position="61"/>
        <end position="86"/>
    </location>
</feature>
<keyword evidence="1" id="KW-1133">Transmembrane helix</keyword>
<protein>
    <submittedName>
        <fullName evidence="2">Uncharacterized protein</fullName>
    </submittedName>
</protein>
<reference evidence="2 3" key="1">
    <citation type="submission" date="2024-06" db="EMBL/GenBank/DDBJ databases">
        <title>Sorghum-associated microbial communities from plants grown in Nebraska, USA.</title>
        <authorList>
            <person name="Schachtman D."/>
        </authorList>
    </citation>
    <scope>NUCLEOTIDE SEQUENCE [LARGE SCALE GENOMIC DNA]</scope>
    <source>
        <strain evidence="2 3">1073</strain>
    </source>
</reference>